<proteinExistence type="predicted"/>
<dbReference type="EC" id="2.8.1.12" evidence="3"/>
<dbReference type="FunFam" id="3.90.1170.40:FF:000001">
    <property type="entry name" value="Molybdopterin synthase catalytic subunit MoaE"/>
    <property type="match status" value="1"/>
</dbReference>
<dbReference type="SUPFAM" id="SSF54690">
    <property type="entry name" value="Molybdopterin synthase subunit MoaE"/>
    <property type="match status" value="1"/>
</dbReference>
<dbReference type="PANTHER" id="PTHR23404">
    <property type="entry name" value="MOLYBDOPTERIN SYNTHASE RELATED"/>
    <property type="match status" value="1"/>
</dbReference>
<dbReference type="GO" id="GO:0006777">
    <property type="term" value="P:Mo-molybdopterin cofactor biosynthetic process"/>
    <property type="evidence" value="ECO:0007669"/>
    <property type="project" value="UniProtKB-KW"/>
</dbReference>
<keyword evidence="2" id="KW-0501">Molybdenum cofactor biosynthesis</keyword>
<dbReference type="InterPro" id="IPR003448">
    <property type="entry name" value="Mopterin_biosynth_MoaE"/>
</dbReference>
<dbReference type="EMBL" id="NSIT01000003">
    <property type="protein sequence ID" value="PJE80892.1"/>
    <property type="molecule type" value="Genomic_DNA"/>
</dbReference>
<gene>
    <name evidence="3" type="primary">moaE</name>
    <name evidence="3" type="ORF">CI610_00140</name>
</gene>
<dbReference type="Pfam" id="PF02391">
    <property type="entry name" value="MoaE"/>
    <property type="match status" value="1"/>
</dbReference>
<name>A0A2H9TCB3_9ZZZZ</name>
<evidence type="ECO:0000313" key="3">
    <source>
        <dbReference type="EMBL" id="PJE80892.1"/>
    </source>
</evidence>
<dbReference type="Gene3D" id="3.90.1170.40">
    <property type="entry name" value="Molybdopterin biosynthesis MoaE subunit"/>
    <property type="match status" value="1"/>
</dbReference>
<evidence type="ECO:0000256" key="2">
    <source>
        <dbReference type="ARBA" id="ARBA00023150"/>
    </source>
</evidence>
<dbReference type="GO" id="GO:0030366">
    <property type="term" value="F:molybdopterin synthase activity"/>
    <property type="evidence" value="ECO:0007669"/>
    <property type="project" value="UniProtKB-EC"/>
</dbReference>
<reference evidence="3" key="1">
    <citation type="journal article" date="2017" name="Appl. Environ. Microbiol.">
        <title>Molecular characterization of an Endozoicomonas-like organism causing infection in king scallop Pecten maximus L.</title>
        <authorList>
            <person name="Cano I."/>
            <person name="van Aerle R."/>
            <person name="Ross S."/>
            <person name="Verner-Jeffreys D.W."/>
            <person name="Paley R.K."/>
            <person name="Rimmer G."/>
            <person name="Ryder D."/>
            <person name="Hooper P."/>
            <person name="Stone D."/>
            <person name="Feist S.W."/>
        </authorList>
    </citation>
    <scope>NUCLEOTIDE SEQUENCE</scope>
</reference>
<protein>
    <submittedName>
        <fullName evidence="3">Molybdopterin synthase catalytic subunit</fullName>
        <ecNumber evidence="3">2.8.1.12</ecNumber>
    </submittedName>
</protein>
<keyword evidence="1 3" id="KW-0808">Transferase</keyword>
<accession>A0A2H9TCB3</accession>
<dbReference type="CDD" id="cd00756">
    <property type="entry name" value="MoaE"/>
    <property type="match status" value="1"/>
</dbReference>
<organism evidence="3">
    <name type="scientific">invertebrate metagenome</name>
    <dbReference type="NCBI Taxonomy" id="1711999"/>
    <lineage>
        <taxon>unclassified sequences</taxon>
        <taxon>metagenomes</taxon>
        <taxon>organismal metagenomes</taxon>
    </lineage>
</organism>
<sequence>MPLPDNRISIIIQADDFSPAEEQEKLSLDPQAGAVITFTGLVRNQNREQPVYGLFLEHYPGMTEKMLDKIAREAIQRWSLQQVRIIHRIGQLNVGDRIVYVGVSASHRHEGFQACEFIMDYLKTQAPFWKKERSSQGDSWLEQREIDQEAAHRWNPSNSSHHE</sequence>
<dbReference type="NCBIfam" id="NF007959">
    <property type="entry name" value="PRK10678.1"/>
    <property type="match status" value="1"/>
</dbReference>
<dbReference type="AlphaFoldDB" id="A0A2H9TCB3"/>
<evidence type="ECO:0000256" key="1">
    <source>
        <dbReference type="ARBA" id="ARBA00022679"/>
    </source>
</evidence>
<comment type="caution">
    <text evidence="3">The sequence shown here is derived from an EMBL/GenBank/DDBJ whole genome shotgun (WGS) entry which is preliminary data.</text>
</comment>
<dbReference type="InterPro" id="IPR036563">
    <property type="entry name" value="MoaE_sf"/>
</dbReference>